<accession>A0A4C1XNP1</accession>
<reference evidence="1 2" key="1">
    <citation type="journal article" date="2019" name="Commun. Biol.">
        <title>The bagworm genome reveals a unique fibroin gene that provides high tensile strength.</title>
        <authorList>
            <person name="Kono N."/>
            <person name="Nakamura H."/>
            <person name="Ohtoshi R."/>
            <person name="Tomita M."/>
            <person name="Numata K."/>
            <person name="Arakawa K."/>
        </authorList>
    </citation>
    <scope>NUCLEOTIDE SEQUENCE [LARGE SCALE GENOMIC DNA]</scope>
</reference>
<gene>
    <name evidence="1" type="ORF">EVAR_36693_1</name>
</gene>
<dbReference type="EMBL" id="BGZK01000929">
    <property type="protein sequence ID" value="GBP65441.1"/>
    <property type="molecule type" value="Genomic_DNA"/>
</dbReference>
<evidence type="ECO:0000313" key="2">
    <source>
        <dbReference type="Proteomes" id="UP000299102"/>
    </source>
</evidence>
<proteinExistence type="predicted"/>
<name>A0A4C1XNP1_EUMVA</name>
<evidence type="ECO:0000313" key="1">
    <source>
        <dbReference type="EMBL" id="GBP65441.1"/>
    </source>
</evidence>
<sequence length="97" mass="10888">MSVESEFKARAGLRLTSIDRKDDKIKSMSMLTELRTLTIWESHPQERASNITCRRAGAGRWFLNLPPQGSPLSVGGAQRLLRAFAGRLKVFLKSQKS</sequence>
<comment type="caution">
    <text evidence="1">The sequence shown here is derived from an EMBL/GenBank/DDBJ whole genome shotgun (WGS) entry which is preliminary data.</text>
</comment>
<organism evidence="1 2">
    <name type="scientific">Eumeta variegata</name>
    <name type="common">Bagworm moth</name>
    <name type="synonym">Eumeta japonica</name>
    <dbReference type="NCBI Taxonomy" id="151549"/>
    <lineage>
        <taxon>Eukaryota</taxon>
        <taxon>Metazoa</taxon>
        <taxon>Ecdysozoa</taxon>
        <taxon>Arthropoda</taxon>
        <taxon>Hexapoda</taxon>
        <taxon>Insecta</taxon>
        <taxon>Pterygota</taxon>
        <taxon>Neoptera</taxon>
        <taxon>Endopterygota</taxon>
        <taxon>Lepidoptera</taxon>
        <taxon>Glossata</taxon>
        <taxon>Ditrysia</taxon>
        <taxon>Tineoidea</taxon>
        <taxon>Psychidae</taxon>
        <taxon>Oiketicinae</taxon>
        <taxon>Eumeta</taxon>
    </lineage>
</organism>
<dbReference type="AlphaFoldDB" id="A0A4C1XNP1"/>
<keyword evidence="2" id="KW-1185">Reference proteome</keyword>
<protein>
    <submittedName>
        <fullName evidence="1">Uncharacterized protein</fullName>
    </submittedName>
</protein>
<dbReference type="Proteomes" id="UP000299102">
    <property type="component" value="Unassembled WGS sequence"/>
</dbReference>